<dbReference type="PANTHER" id="PTHR45348">
    <property type="entry name" value="HYPOTHETICAL OXIDOREDUCTASE (EUROFUNG)"/>
    <property type="match status" value="1"/>
</dbReference>
<dbReference type="Proteomes" id="UP001043456">
    <property type="component" value="Unassembled WGS sequence"/>
</dbReference>
<accession>A0A9P3EVB1</accession>
<organism evidence="3 4">
    <name type="scientific">Aspergillus pseudoviridinutans</name>
    <dbReference type="NCBI Taxonomy" id="1517512"/>
    <lineage>
        <taxon>Eukaryota</taxon>
        <taxon>Fungi</taxon>
        <taxon>Dikarya</taxon>
        <taxon>Ascomycota</taxon>
        <taxon>Pezizomycotina</taxon>
        <taxon>Eurotiomycetes</taxon>
        <taxon>Eurotiomycetidae</taxon>
        <taxon>Eurotiales</taxon>
        <taxon>Aspergillaceae</taxon>
        <taxon>Aspergillus</taxon>
        <taxon>Aspergillus subgen. Fumigati</taxon>
    </lineage>
</organism>
<dbReference type="PANTHER" id="PTHR45348:SF2">
    <property type="entry name" value="ZINC-TYPE ALCOHOL DEHYDROGENASE-LIKE PROTEIN C2E1P3.01"/>
    <property type="match status" value="1"/>
</dbReference>
<name>A0A9P3EVB1_9EURO</name>
<evidence type="ECO:0000313" key="4">
    <source>
        <dbReference type="Proteomes" id="UP001043456"/>
    </source>
</evidence>
<dbReference type="AlphaFoldDB" id="A0A9P3EVB1"/>
<sequence>MASPSSGANTRPAKFSHQIPFLPLGFHCGNDFVLNVTEPILIWGGASAVSVAAIQLAKVAGLKPIIVTASPQNYEQLRKYGADHCINYSDDSIVERIRAILETHGKTLRYIFDTVGIQREGYSSPALCEECIPSSKSNGTRFVCCVPVVGNPRWYMALACRNIPFPNPGPNGNTVVYEARPVWERRLMHTVLWAAREYEKAFFMPPLEVVNGAEAGLQAIKQSAAGKISFKRL</sequence>
<protein>
    <recommendedName>
        <fullName evidence="2">Alcohol dehydrogenase-like C-terminal domain-containing protein</fullName>
    </recommendedName>
</protein>
<dbReference type="Pfam" id="PF00107">
    <property type="entry name" value="ADH_zinc_N"/>
    <property type="match status" value="1"/>
</dbReference>
<keyword evidence="1" id="KW-0560">Oxidoreductase</keyword>
<dbReference type="InterPro" id="IPR013149">
    <property type="entry name" value="ADH-like_C"/>
</dbReference>
<dbReference type="SUPFAM" id="SSF51735">
    <property type="entry name" value="NAD(P)-binding Rossmann-fold domains"/>
    <property type="match status" value="1"/>
</dbReference>
<keyword evidence="4" id="KW-1185">Reference proteome</keyword>
<feature type="domain" description="Alcohol dehydrogenase-like C-terminal" evidence="2">
    <location>
        <begin position="48"/>
        <end position="118"/>
    </location>
</feature>
<dbReference type="GeneID" id="67007053"/>
<evidence type="ECO:0000256" key="1">
    <source>
        <dbReference type="ARBA" id="ARBA00023002"/>
    </source>
</evidence>
<dbReference type="GO" id="GO:0016651">
    <property type="term" value="F:oxidoreductase activity, acting on NAD(P)H"/>
    <property type="evidence" value="ECO:0007669"/>
    <property type="project" value="InterPro"/>
</dbReference>
<evidence type="ECO:0000259" key="2">
    <source>
        <dbReference type="Pfam" id="PF00107"/>
    </source>
</evidence>
<comment type="caution">
    <text evidence="3">The sequence shown here is derived from an EMBL/GenBank/DDBJ whole genome shotgun (WGS) entry which is preliminary data.</text>
</comment>
<gene>
    <name evidence="3" type="ORF">Asppvi_008443</name>
</gene>
<dbReference type="InterPro" id="IPR036291">
    <property type="entry name" value="NAD(P)-bd_dom_sf"/>
</dbReference>
<proteinExistence type="predicted"/>
<dbReference type="Gene3D" id="3.40.50.720">
    <property type="entry name" value="NAD(P)-binding Rossmann-like Domain"/>
    <property type="match status" value="1"/>
</dbReference>
<dbReference type="InterPro" id="IPR047122">
    <property type="entry name" value="Trans-enoyl_RdTase-like"/>
</dbReference>
<dbReference type="RefSeq" id="XP_043160247.1">
    <property type="nucleotide sequence ID" value="XM_043304312.1"/>
</dbReference>
<evidence type="ECO:0000313" key="3">
    <source>
        <dbReference type="EMBL" id="GIJ89501.1"/>
    </source>
</evidence>
<dbReference type="EMBL" id="BHVY01000005">
    <property type="protein sequence ID" value="GIJ89501.1"/>
    <property type="molecule type" value="Genomic_DNA"/>
</dbReference>
<dbReference type="OrthoDB" id="10257049at2759"/>
<reference evidence="3 4" key="1">
    <citation type="submission" date="2018-10" db="EMBL/GenBank/DDBJ databases">
        <title>Pan-genome distribution and transcriptional activeness of fungal secondary metabolism genes in Aspergillus section Fumigati.</title>
        <authorList>
            <person name="Takahashi H."/>
            <person name="Umemura M."/>
            <person name="Ninomiya A."/>
            <person name="Kusuya Y."/>
            <person name="Urayama S."/>
            <person name="Shimizu M."/>
            <person name="Watanabe A."/>
            <person name="Kamei K."/>
            <person name="Yaguchi T."/>
            <person name="Hagiwara D."/>
        </authorList>
    </citation>
    <scope>NUCLEOTIDE SEQUENCE [LARGE SCALE GENOMIC DNA]</scope>
    <source>
        <strain evidence="3 4">IFM 55266</strain>
    </source>
</reference>